<feature type="region of interest" description="Disordered" evidence="5">
    <location>
        <begin position="626"/>
        <end position="719"/>
    </location>
</feature>
<dbReference type="InterPro" id="IPR007110">
    <property type="entry name" value="Ig-like_dom"/>
</dbReference>
<feature type="signal peptide" evidence="7">
    <location>
        <begin position="1"/>
        <end position="37"/>
    </location>
</feature>
<evidence type="ECO:0000313" key="9">
    <source>
        <dbReference type="Proteomes" id="UP000186698"/>
    </source>
</evidence>
<evidence type="ECO:0000256" key="1">
    <source>
        <dbReference type="ARBA" id="ARBA00004370"/>
    </source>
</evidence>
<dbReference type="InterPro" id="IPR013783">
    <property type="entry name" value="Ig-like_fold"/>
</dbReference>
<dbReference type="GO" id="GO:0006955">
    <property type="term" value="P:immune response"/>
    <property type="evidence" value="ECO:0000318"/>
    <property type="project" value="GO_Central"/>
</dbReference>
<comment type="subcellular location">
    <subcellularLocation>
        <location evidence="1">Membrane</location>
    </subcellularLocation>
</comment>
<dbReference type="SUPFAM" id="SSF48726">
    <property type="entry name" value="Immunoglobulin"/>
    <property type="match status" value="3"/>
</dbReference>
<reference evidence="10" key="1">
    <citation type="submission" date="2025-08" db="UniProtKB">
        <authorList>
            <consortium name="RefSeq"/>
        </authorList>
    </citation>
    <scope>IDENTIFICATION</scope>
    <source>
        <strain evidence="10">J_2021</strain>
        <tissue evidence="10">Erythrocytes</tissue>
    </source>
</reference>
<evidence type="ECO:0000256" key="5">
    <source>
        <dbReference type="SAM" id="MobiDB-lite"/>
    </source>
</evidence>
<accession>A0A1L8FCA4</accession>
<dbReference type="Proteomes" id="UP000186698">
    <property type="component" value="Chromosome 8L"/>
</dbReference>
<feature type="compositionally biased region" description="Pro residues" evidence="5">
    <location>
        <begin position="669"/>
        <end position="681"/>
    </location>
</feature>
<keyword evidence="2 7" id="KW-0732">Signal</keyword>
<keyword evidence="6" id="KW-0812">Transmembrane</keyword>
<dbReference type="SMART" id="SM00409">
    <property type="entry name" value="IG"/>
    <property type="match status" value="3"/>
</dbReference>
<keyword evidence="3 6" id="KW-0472">Membrane</keyword>
<dbReference type="AlphaFoldDB" id="A0A1L8FCA4"/>
<evidence type="ECO:0000256" key="3">
    <source>
        <dbReference type="ARBA" id="ARBA00023136"/>
    </source>
</evidence>
<dbReference type="GO" id="GO:0016020">
    <property type="term" value="C:membrane"/>
    <property type="evidence" value="ECO:0007669"/>
    <property type="project" value="UniProtKB-SubCell"/>
</dbReference>
<feature type="domain" description="Ig-like" evidence="8">
    <location>
        <begin position="366"/>
        <end position="445"/>
    </location>
</feature>
<protein>
    <submittedName>
        <fullName evidence="10">Uncharacterized protein LOC108699392</fullName>
    </submittedName>
</protein>
<proteinExistence type="predicted"/>
<dbReference type="Gene3D" id="2.60.40.10">
    <property type="entry name" value="Immunoglobulins"/>
    <property type="match status" value="4"/>
</dbReference>
<gene>
    <name evidence="10" type="primary">LOC108699392</name>
</gene>
<evidence type="ECO:0000313" key="10">
    <source>
        <dbReference type="RefSeq" id="XP_018086926.1"/>
    </source>
</evidence>
<feature type="compositionally biased region" description="Polar residues" evidence="5">
    <location>
        <begin position="697"/>
        <end position="707"/>
    </location>
</feature>
<dbReference type="PANTHER" id="PTHR12080:SF128">
    <property type="match status" value="1"/>
</dbReference>
<dbReference type="Pfam" id="PF07686">
    <property type="entry name" value="V-set"/>
    <property type="match status" value="1"/>
</dbReference>
<dbReference type="OMA" id="HIEFADK"/>
<dbReference type="Bgee" id="108699392">
    <property type="expression patterns" value="Expressed in heart and 9 other cell types or tissues"/>
</dbReference>
<feature type="compositionally biased region" description="Pro residues" evidence="5">
    <location>
        <begin position="626"/>
        <end position="640"/>
    </location>
</feature>
<feature type="domain" description="Ig-like" evidence="8">
    <location>
        <begin position="10"/>
        <end position="143"/>
    </location>
</feature>
<evidence type="ECO:0000256" key="4">
    <source>
        <dbReference type="ARBA" id="ARBA00023180"/>
    </source>
</evidence>
<organism evidence="9 10">
    <name type="scientific">Xenopus laevis</name>
    <name type="common">African clawed frog</name>
    <dbReference type="NCBI Taxonomy" id="8355"/>
    <lineage>
        <taxon>Eukaryota</taxon>
        <taxon>Metazoa</taxon>
        <taxon>Chordata</taxon>
        <taxon>Craniata</taxon>
        <taxon>Vertebrata</taxon>
        <taxon>Euteleostomi</taxon>
        <taxon>Amphibia</taxon>
        <taxon>Batrachia</taxon>
        <taxon>Anura</taxon>
        <taxon>Pipoidea</taxon>
        <taxon>Pipidae</taxon>
        <taxon>Xenopodinae</taxon>
        <taxon>Xenopus</taxon>
        <taxon>Xenopus</taxon>
    </lineage>
</organism>
<keyword evidence="4" id="KW-0325">Glycoprotein</keyword>
<evidence type="ECO:0000256" key="2">
    <source>
        <dbReference type="ARBA" id="ARBA00022729"/>
    </source>
</evidence>
<dbReference type="InterPro" id="IPR003599">
    <property type="entry name" value="Ig_sub"/>
</dbReference>
<dbReference type="RefSeq" id="XP_018086926.1">
    <property type="nucleotide sequence ID" value="XM_018231437.2"/>
</dbReference>
<dbReference type="KEGG" id="xla:108699392"/>
<name>A0A1L8FCA4_XENLA</name>
<dbReference type="OrthoDB" id="9044721at2759"/>
<evidence type="ECO:0000259" key="8">
    <source>
        <dbReference type="PROSITE" id="PS50835"/>
    </source>
</evidence>
<dbReference type="GeneID" id="108699392"/>
<feature type="compositionally biased region" description="Low complexity" evidence="5">
    <location>
        <begin position="641"/>
        <end position="651"/>
    </location>
</feature>
<evidence type="ECO:0000256" key="7">
    <source>
        <dbReference type="SAM" id="SignalP"/>
    </source>
</evidence>
<keyword evidence="9" id="KW-1185">Reference proteome</keyword>
<sequence length="719" mass="77636">MFMFMSLFTPFIQGTMMQPGPRLLPIVLLTVILHCSAKEDGPIHVSGTLNQFIFLSNYLTLEAPAQQVTWYFKNNGTQSRLAEYKNQQLEIISNQFTDRLEESNDGTSLKISDLTLEDSGIFSAVITLEDEKTEEIVFNLTVSVPQEKEGTAIPVIGDLSHSVYLSNYLTLSASILEVTWFKVLNGNKVKLAEFKNNNLVVSNTQYDGRLEASNGGATLRIKKLKLADSGLFTATMVLTNQETTDIAFNVTVSDKLEAPMKVAGLQNRLIELSQKQKILAPVESVTWYFESKGQKLQLGVSRNGKFMVTNNEFSRRLSTRVYGTRLKIDNLRMKDSGIYTGHIEFADKESREMLFILTVYEPLPTPNIISTLMSTGEGCNFTLKCQIPGDQSTLSYFWKHRHLSSFYQHYKNGSTINVALRSSLIEHKFQCNIKNPAEIKVASVSSKDICSKRPFKTKLSDYVWTKYVKILLPIFGLSVLILAVLQRKKIKGMLCGAADSSHTQEGYAPPEGQMTDVNMMNPNIPNQGMPGCPPEPPGASGYPPPAGYPPAGYPPAGYPPAGYPPAGYPPYPGAYPPAGGPVVGYPPAGSPAVGYAAPGVLPEGYPPAGVPPEGYPPAGAPPVGYPPAAVPPEGFPPAGAPPVGNAPTGAPSEGHSPSGVPPAGSYPTGYPPAGYPPPQGYLPPTGYPLAGYPPAGYSQSVPGTENTPAMGKDSEPKPY</sequence>
<keyword evidence="6" id="KW-1133">Transmembrane helix</keyword>
<dbReference type="PANTHER" id="PTHR12080">
    <property type="entry name" value="SIGNALING LYMPHOCYTIC ACTIVATION MOLECULE"/>
    <property type="match status" value="1"/>
</dbReference>
<dbReference type="PaxDb" id="8355-A0A1L8FCA4"/>
<feature type="chain" id="PRO_5043366047" evidence="7">
    <location>
        <begin position="38"/>
        <end position="719"/>
    </location>
</feature>
<dbReference type="InterPro" id="IPR036179">
    <property type="entry name" value="Ig-like_dom_sf"/>
</dbReference>
<dbReference type="InterPro" id="IPR015631">
    <property type="entry name" value="CD2/SLAM_rcpt"/>
</dbReference>
<feature type="transmembrane region" description="Helical" evidence="6">
    <location>
        <begin position="467"/>
        <end position="485"/>
    </location>
</feature>
<dbReference type="InterPro" id="IPR013106">
    <property type="entry name" value="Ig_V-set"/>
</dbReference>
<evidence type="ECO:0000256" key="6">
    <source>
        <dbReference type="SAM" id="Phobius"/>
    </source>
</evidence>
<dbReference type="PROSITE" id="PS50835">
    <property type="entry name" value="IG_LIKE"/>
    <property type="match status" value="2"/>
</dbReference>